<dbReference type="GO" id="GO:0000428">
    <property type="term" value="C:DNA-directed RNA polymerase complex"/>
    <property type="evidence" value="ECO:0007669"/>
    <property type="project" value="UniProtKB-KW"/>
</dbReference>
<dbReference type="PANTHER" id="PTHR34995:SF1">
    <property type="entry name" value="DNA-DIRECTED RNA POLYMERASE SUBUNIT BETA"/>
    <property type="match status" value="1"/>
</dbReference>
<keyword evidence="9" id="KW-0804">Transcription</keyword>
<name>A0A0E0GPN8_ORYNI</name>
<dbReference type="PROSITE" id="PS00667">
    <property type="entry name" value="COMPLEX1_ND1_1"/>
    <property type="match status" value="1"/>
</dbReference>
<dbReference type="eggNOG" id="KOG4770">
    <property type="taxonomic scope" value="Eukaryota"/>
</dbReference>
<evidence type="ECO:0000313" key="13">
    <source>
        <dbReference type="Proteomes" id="UP000006591"/>
    </source>
</evidence>
<reference evidence="12" key="1">
    <citation type="submission" date="2015-04" db="UniProtKB">
        <authorList>
            <consortium name="EnsemblPlants"/>
        </authorList>
    </citation>
    <scope>IDENTIFICATION</scope>
    <source>
        <strain evidence="12">SL10</strain>
    </source>
</reference>
<evidence type="ECO:0000256" key="5">
    <source>
        <dbReference type="ARBA" id="ARBA00022695"/>
    </source>
</evidence>
<keyword evidence="13" id="KW-1185">Reference proteome</keyword>
<feature type="transmembrane region" description="Helical" evidence="11">
    <location>
        <begin position="121"/>
        <end position="147"/>
    </location>
</feature>
<evidence type="ECO:0000256" key="2">
    <source>
        <dbReference type="ARBA" id="ARBA00022478"/>
    </source>
</evidence>
<dbReference type="GO" id="GO:0016779">
    <property type="term" value="F:nucleotidyltransferase activity"/>
    <property type="evidence" value="ECO:0007669"/>
    <property type="project" value="UniProtKB-KW"/>
</dbReference>
<evidence type="ECO:0000256" key="8">
    <source>
        <dbReference type="ARBA" id="ARBA00023136"/>
    </source>
</evidence>
<evidence type="ECO:0000256" key="6">
    <source>
        <dbReference type="ARBA" id="ARBA00022723"/>
    </source>
</evidence>
<feature type="transmembrane region" description="Helical" evidence="11">
    <location>
        <begin position="23"/>
        <end position="49"/>
    </location>
</feature>
<dbReference type="InterPro" id="IPR001694">
    <property type="entry name" value="NADH_UbQ_OxRdtase_su1/FPO"/>
</dbReference>
<sequence>MIINRVHVEAINSFSNLELLKEVYGLIWILPILTLLLGITIEVLVIVWLEREISASIQQRIGPEYAGPLGLLQAIADGTKLLFKEDILPSRGDIPLFSIGPSIAVISILLSFLVIPLGYRFVLADLSIGVFLWIAISSIAPIGLLMAGYSSNKKFCRCLVIASFSLHKDQDQMNTYSFSVDGRYIFGLSMADDEVRHRLLDTFGKKDREILDYSTPDRIMSNGHWNFVYPSILQNNLDLLAKKRRNRFAIPLQYHQEQEKEPISCIGISIEIPFMGVLRRNAIVAYFDDPRYKKDKKGSGIVKFRYRTLEDEYRTREKDSENEYGSPENEYRTREEECKTLEDEYRTREEEYETLEDEYGIPENEYETLEDEYGILKDEYRTREEESEDEYGSPENKYRPREDKYGTLEEDSKEDSENEYGNPEEDSVLKKGVLIEHRGTKEFSLKYQKEVDRTAYLAEILIPKGT</sequence>
<reference evidence="12" key="2">
    <citation type="submission" date="2018-04" db="EMBL/GenBank/DDBJ databases">
        <title>OnivRS2 (Oryza nivara Reference Sequence Version 2).</title>
        <authorList>
            <person name="Zhang J."/>
            <person name="Kudrna D."/>
            <person name="Lee S."/>
            <person name="Talag J."/>
            <person name="Rajasekar S."/>
            <person name="Welchert J."/>
            <person name="Hsing Y.-I."/>
            <person name="Wing R.A."/>
        </authorList>
    </citation>
    <scope>NUCLEOTIDE SEQUENCE [LARGE SCALE GENOMIC DNA]</scope>
    <source>
        <strain evidence="12">SL10</strain>
    </source>
</reference>
<accession>A0A0E0GPN8</accession>
<keyword evidence="6" id="KW-0479">Metal-binding</keyword>
<keyword evidence="4 11" id="KW-0812">Transmembrane</keyword>
<proteinExistence type="predicted"/>
<dbReference type="GO" id="GO:0016020">
    <property type="term" value="C:membrane"/>
    <property type="evidence" value="ECO:0007669"/>
    <property type="project" value="UniProtKB-SubCell"/>
</dbReference>
<dbReference type="InterPro" id="IPR050254">
    <property type="entry name" value="RNA_pol_beta''_euk"/>
</dbReference>
<dbReference type="AlphaFoldDB" id="A0A0E0GPN8"/>
<feature type="region of interest" description="Disordered" evidence="10">
    <location>
        <begin position="314"/>
        <end position="433"/>
    </location>
</feature>
<feature type="compositionally biased region" description="Basic and acidic residues" evidence="10">
    <location>
        <begin position="396"/>
        <end position="407"/>
    </location>
</feature>
<evidence type="ECO:0000256" key="7">
    <source>
        <dbReference type="ARBA" id="ARBA00022989"/>
    </source>
</evidence>
<evidence type="ECO:0000256" key="1">
    <source>
        <dbReference type="ARBA" id="ARBA00004141"/>
    </source>
</evidence>
<feature type="compositionally biased region" description="Acidic residues" evidence="10">
    <location>
        <begin position="350"/>
        <end position="373"/>
    </location>
</feature>
<dbReference type="HOGENOM" id="CLU_587116_0_0_1"/>
<keyword evidence="3" id="KW-0808">Transferase</keyword>
<protein>
    <submittedName>
        <fullName evidence="12">Uncharacterized protein</fullName>
    </submittedName>
</protein>
<evidence type="ECO:0000256" key="4">
    <source>
        <dbReference type="ARBA" id="ARBA00022692"/>
    </source>
</evidence>
<evidence type="ECO:0000256" key="9">
    <source>
        <dbReference type="ARBA" id="ARBA00023163"/>
    </source>
</evidence>
<comment type="subcellular location">
    <subcellularLocation>
        <location evidence="1">Membrane</location>
        <topology evidence="1">Multi-pass membrane protein</topology>
    </subcellularLocation>
</comment>
<feature type="compositionally biased region" description="Basic and acidic residues" evidence="10">
    <location>
        <begin position="329"/>
        <end position="349"/>
    </location>
</feature>
<dbReference type="Proteomes" id="UP000006591">
    <property type="component" value="Chromosome 3"/>
</dbReference>
<evidence type="ECO:0000256" key="10">
    <source>
        <dbReference type="SAM" id="MobiDB-lite"/>
    </source>
</evidence>
<evidence type="ECO:0000256" key="3">
    <source>
        <dbReference type="ARBA" id="ARBA00022679"/>
    </source>
</evidence>
<dbReference type="PANTHER" id="PTHR34995">
    <property type="entry name" value="DNA-DIRECTED RNA POLYMERASE SUBUNIT BETA"/>
    <property type="match status" value="1"/>
</dbReference>
<feature type="compositionally biased region" description="Basic and acidic residues" evidence="10">
    <location>
        <begin position="374"/>
        <end position="384"/>
    </location>
</feature>
<feature type="compositionally biased region" description="Acidic residues" evidence="10">
    <location>
        <begin position="408"/>
        <end position="426"/>
    </location>
</feature>
<evidence type="ECO:0000256" key="11">
    <source>
        <dbReference type="SAM" id="Phobius"/>
    </source>
</evidence>
<dbReference type="EnsemblPlants" id="ONIVA03G24830.1">
    <property type="protein sequence ID" value="ONIVA03G24830.1"/>
    <property type="gene ID" value="ONIVA03G24830"/>
</dbReference>
<dbReference type="InterPro" id="IPR018086">
    <property type="entry name" value="NADH_UbQ_OxRdtase_su1_CS"/>
</dbReference>
<evidence type="ECO:0000313" key="12">
    <source>
        <dbReference type="EnsemblPlants" id="ONIVA03G24830.1"/>
    </source>
</evidence>
<dbReference type="STRING" id="4536.A0A0E0GPN8"/>
<dbReference type="Pfam" id="PF00146">
    <property type="entry name" value="NADHdh"/>
    <property type="match status" value="1"/>
</dbReference>
<dbReference type="Gramene" id="ONIVA03G24830.1">
    <property type="protein sequence ID" value="ONIVA03G24830.1"/>
    <property type="gene ID" value="ONIVA03G24830"/>
</dbReference>
<keyword evidence="5" id="KW-0548">Nucleotidyltransferase</keyword>
<feature type="transmembrane region" description="Helical" evidence="11">
    <location>
        <begin position="94"/>
        <end position="115"/>
    </location>
</feature>
<dbReference type="GO" id="GO:0046872">
    <property type="term" value="F:metal ion binding"/>
    <property type="evidence" value="ECO:0007669"/>
    <property type="project" value="UniProtKB-KW"/>
</dbReference>
<keyword evidence="8 11" id="KW-0472">Membrane</keyword>
<organism evidence="12">
    <name type="scientific">Oryza nivara</name>
    <name type="common">Indian wild rice</name>
    <name type="synonym">Oryza sativa f. spontanea</name>
    <dbReference type="NCBI Taxonomy" id="4536"/>
    <lineage>
        <taxon>Eukaryota</taxon>
        <taxon>Viridiplantae</taxon>
        <taxon>Streptophyta</taxon>
        <taxon>Embryophyta</taxon>
        <taxon>Tracheophyta</taxon>
        <taxon>Spermatophyta</taxon>
        <taxon>Magnoliopsida</taxon>
        <taxon>Liliopsida</taxon>
        <taxon>Poales</taxon>
        <taxon>Poaceae</taxon>
        <taxon>BOP clade</taxon>
        <taxon>Oryzoideae</taxon>
        <taxon>Oryzeae</taxon>
        <taxon>Oryzinae</taxon>
        <taxon>Oryza</taxon>
    </lineage>
</organism>
<keyword evidence="2" id="KW-0240">DNA-directed RNA polymerase</keyword>
<keyword evidence="7 11" id="KW-1133">Transmembrane helix</keyword>